<feature type="region of interest" description="Disordered" evidence="1">
    <location>
        <begin position="1"/>
        <end position="20"/>
    </location>
</feature>
<accession>A0A7S3D4Q6</accession>
<reference evidence="2" key="1">
    <citation type="submission" date="2021-01" db="EMBL/GenBank/DDBJ databases">
        <authorList>
            <person name="Corre E."/>
            <person name="Pelletier E."/>
            <person name="Niang G."/>
            <person name="Scheremetjew M."/>
            <person name="Finn R."/>
            <person name="Kale V."/>
            <person name="Holt S."/>
            <person name="Cochrane G."/>
            <person name="Meng A."/>
            <person name="Brown T."/>
            <person name="Cohen L."/>
        </authorList>
    </citation>
    <scope>NUCLEOTIDE SEQUENCE</scope>
    <source>
        <strain evidence="2">NIES-2562</strain>
    </source>
</reference>
<evidence type="ECO:0000256" key="1">
    <source>
        <dbReference type="SAM" id="MobiDB-lite"/>
    </source>
</evidence>
<sequence length="145" mass="15801">MCEERTPSVESVPIQIEGGAADTEKVNEVVASPNSAAEDIGPLYLQEVLSTISERSSIVSTDSAVKEDGSEKSETVDDETFSPYQEYRDHAIPWFAKFMTGMLGEGAIKGGKAKQDCVWPDSYAQTLVDFELSLSRDEKSDDPDA</sequence>
<dbReference type="EMBL" id="HBIB01012584">
    <property type="protein sequence ID" value="CAE0246057.1"/>
    <property type="molecule type" value="Transcribed_RNA"/>
</dbReference>
<name>A0A7S3D4Q6_9EUKA</name>
<organism evidence="2">
    <name type="scientific">Palpitomonas bilix</name>
    <dbReference type="NCBI Taxonomy" id="652834"/>
    <lineage>
        <taxon>Eukaryota</taxon>
        <taxon>Eukaryota incertae sedis</taxon>
    </lineage>
</organism>
<feature type="compositionally biased region" description="Basic and acidic residues" evidence="1">
    <location>
        <begin position="64"/>
        <end position="75"/>
    </location>
</feature>
<dbReference type="AlphaFoldDB" id="A0A7S3D4Q6"/>
<gene>
    <name evidence="2" type="ORF">PBIL07802_LOCUS8240</name>
</gene>
<protein>
    <submittedName>
        <fullName evidence="2">Uncharacterized protein</fullName>
    </submittedName>
</protein>
<evidence type="ECO:0000313" key="2">
    <source>
        <dbReference type="EMBL" id="CAE0246057.1"/>
    </source>
</evidence>
<feature type="region of interest" description="Disordered" evidence="1">
    <location>
        <begin position="59"/>
        <end position="81"/>
    </location>
</feature>
<proteinExistence type="predicted"/>